<protein>
    <submittedName>
        <fullName evidence="1">Uncharacterized protein</fullName>
    </submittedName>
</protein>
<reference evidence="1 2" key="1">
    <citation type="submission" date="2012-12" db="EMBL/GenBank/DDBJ databases">
        <title>Genome assembly of Fulvivirga imtechensis AK7.</title>
        <authorList>
            <person name="Nupur N."/>
            <person name="Khatri I."/>
            <person name="Kumar R."/>
            <person name="Subramanian S."/>
            <person name="Pinnaka A."/>
        </authorList>
    </citation>
    <scope>NUCLEOTIDE SEQUENCE [LARGE SCALE GENOMIC DNA]</scope>
    <source>
        <strain evidence="1 2">AK7</strain>
    </source>
</reference>
<gene>
    <name evidence="1" type="ORF">C900_05212</name>
</gene>
<organism evidence="1 2">
    <name type="scientific">Fulvivirga imtechensis AK7</name>
    <dbReference type="NCBI Taxonomy" id="1237149"/>
    <lineage>
        <taxon>Bacteria</taxon>
        <taxon>Pseudomonadati</taxon>
        <taxon>Bacteroidota</taxon>
        <taxon>Cytophagia</taxon>
        <taxon>Cytophagales</taxon>
        <taxon>Fulvivirgaceae</taxon>
        <taxon>Fulvivirga</taxon>
    </lineage>
</organism>
<dbReference type="STRING" id="1237149.C900_05212"/>
<dbReference type="AlphaFoldDB" id="L8JYA7"/>
<comment type="caution">
    <text evidence="1">The sequence shown here is derived from an EMBL/GenBank/DDBJ whole genome shotgun (WGS) entry which is preliminary data.</text>
</comment>
<evidence type="ECO:0000313" key="1">
    <source>
        <dbReference type="EMBL" id="ELR73163.1"/>
    </source>
</evidence>
<proteinExistence type="predicted"/>
<sequence length="61" mass="7261">MYKFTFDINLIKNFLDKGTSPMHYYNSITLRFKCADIFQDLVLEILRDHGITAILDNDDRF</sequence>
<keyword evidence="2" id="KW-1185">Reference proteome</keyword>
<name>L8JYA7_9BACT</name>
<accession>L8JYA7</accession>
<dbReference type="Proteomes" id="UP000011135">
    <property type="component" value="Unassembled WGS sequence"/>
</dbReference>
<dbReference type="EMBL" id="AMZN01000008">
    <property type="protein sequence ID" value="ELR73163.1"/>
    <property type="molecule type" value="Genomic_DNA"/>
</dbReference>
<evidence type="ECO:0000313" key="2">
    <source>
        <dbReference type="Proteomes" id="UP000011135"/>
    </source>
</evidence>